<name>A0A182SJQ8_9DIPT</name>
<feature type="chain" id="PRO_5008135928" evidence="1">
    <location>
        <begin position="21"/>
        <end position="167"/>
    </location>
</feature>
<dbReference type="EnsemblMetazoa" id="AMAM008133-RA">
    <property type="protein sequence ID" value="AMAM008133-PA"/>
    <property type="gene ID" value="AMAM008133"/>
</dbReference>
<dbReference type="Proteomes" id="UP000075901">
    <property type="component" value="Unassembled WGS sequence"/>
</dbReference>
<keyword evidence="1" id="KW-0732">Signal</keyword>
<reference evidence="3" key="1">
    <citation type="submission" date="2013-09" db="EMBL/GenBank/DDBJ databases">
        <title>The Genome Sequence of Anopheles maculatus species B.</title>
        <authorList>
            <consortium name="The Broad Institute Genomics Platform"/>
            <person name="Neafsey D.E."/>
            <person name="Besansky N."/>
            <person name="Howell P."/>
            <person name="Walton C."/>
            <person name="Young S.K."/>
            <person name="Zeng Q."/>
            <person name="Gargeya S."/>
            <person name="Fitzgerald M."/>
            <person name="Haas B."/>
            <person name="Abouelleil A."/>
            <person name="Allen A.W."/>
            <person name="Alvarado L."/>
            <person name="Arachchi H.M."/>
            <person name="Berlin A.M."/>
            <person name="Chapman S.B."/>
            <person name="Gainer-Dewar J."/>
            <person name="Goldberg J."/>
            <person name="Griggs A."/>
            <person name="Gujja S."/>
            <person name="Hansen M."/>
            <person name="Howarth C."/>
            <person name="Imamovic A."/>
            <person name="Ireland A."/>
            <person name="Larimer J."/>
            <person name="McCowan C."/>
            <person name="Murphy C."/>
            <person name="Pearson M."/>
            <person name="Poon T.W."/>
            <person name="Priest M."/>
            <person name="Roberts A."/>
            <person name="Saif S."/>
            <person name="Shea T."/>
            <person name="Sisk P."/>
            <person name="Sykes S."/>
            <person name="Wortman J."/>
            <person name="Nusbaum C."/>
            <person name="Birren B."/>
        </authorList>
    </citation>
    <scope>NUCLEOTIDE SEQUENCE [LARGE SCALE GENOMIC DNA]</scope>
    <source>
        <strain evidence="3">maculatus3</strain>
    </source>
</reference>
<accession>A0A182SJQ8</accession>
<proteinExistence type="predicted"/>
<keyword evidence="3" id="KW-1185">Reference proteome</keyword>
<evidence type="ECO:0000313" key="3">
    <source>
        <dbReference type="Proteomes" id="UP000075901"/>
    </source>
</evidence>
<feature type="signal peptide" evidence="1">
    <location>
        <begin position="1"/>
        <end position="20"/>
    </location>
</feature>
<dbReference type="VEuPathDB" id="VectorBase:AMAM008133"/>
<evidence type="ECO:0000313" key="2">
    <source>
        <dbReference type="EnsemblMetazoa" id="AMAM008133-PA"/>
    </source>
</evidence>
<dbReference type="AlphaFoldDB" id="A0A182SJQ8"/>
<evidence type="ECO:0000256" key="1">
    <source>
        <dbReference type="SAM" id="SignalP"/>
    </source>
</evidence>
<reference evidence="2" key="2">
    <citation type="submission" date="2020-05" db="UniProtKB">
        <authorList>
            <consortium name="EnsemblMetazoa"/>
        </authorList>
    </citation>
    <scope>IDENTIFICATION</scope>
    <source>
        <strain evidence="2">maculatus3</strain>
    </source>
</reference>
<protein>
    <submittedName>
        <fullName evidence="2">Uncharacterized protein</fullName>
    </submittedName>
</protein>
<sequence>MKGLVLLTLLVAGTALLAEGQNVNVVITGNADGTITLATSDVRPAIGTGSIGTGGNIFTGGNLATRAPIVTGGIIPGAINLVGNGLSAGINTIGNVLAAKTNFEGRTIYNGGTLGGNLAQSAGSLIGNAAAGLGSAVGSILGGVPRLGGAASLNAGARVAYQRPYAY</sequence>
<organism evidence="2 3">
    <name type="scientific">Anopheles maculatus</name>
    <dbReference type="NCBI Taxonomy" id="74869"/>
    <lineage>
        <taxon>Eukaryota</taxon>
        <taxon>Metazoa</taxon>
        <taxon>Ecdysozoa</taxon>
        <taxon>Arthropoda</taxon>
        <taxon>Hexapoda</taxon>
        <taxon>Insecta</taxon>
        <taxon>Pterygota</taxon>
        <taxon>Neoptera</taxon>
        <taxon>Endopterygota</taxon>
        <taxon>Diptera</taxon>
        <taxon>Nematocera</taxon>
        <taxon>Culicoidea</taxon>
        <taxon>Culicidae</taxon>
        <taxon>Anophelinae</taxon>
        <taxon>Anopheles</taxon>
        <taxon>Anopheles maculatus group</taxon>
    </lineage>
</organism>